<dbReference type="Gene3D" id="3.40.50.2300">
    <property type="match status" value="1"/>
</dbReference>
<keyword evidence="3 8" id="KW-0238">DNA-binding</keyword>
<dbReference type="AlphaFoldDB" id="A0A2S7SPL4"/>
<feature type="domain" description="Response regulatory" evidence="7">
    <location>
        <begin position="2"/>
        <end position="117"/>
    </location>
</feature>
<evidence type="ECO:0000256" key="5">
    <source>
        <dbReference type="PROSITE-ProRule" id="PRU00169"/>
    </source>
</evidence>
<dbReference type="PRINTS" id="PR00038">
    <property type="entry name" value="HTHLUXR"/>
</dbReference>
<dbReference type="InterPro" id="IPR011006">
    <property type="entry name" value="CheY-like_superfamily"/>
</dbReference>
<evidence type="ECO:0000313" key="9">
    <source>
        <dbReference type="Proteomes" id="UP000239872"/>
    </source>
</evidence>
<dbReference type="EMBL" id="PPSL01000011">
    <property type="protein sequence ID" value="PQJ08843.1"/>
    <property type="molecule type" value="Genomic_DNA"/>
</dbReference>
<dbReference type="SMART" id="SM00421">
    <property type="entry name" value="HTH_LUXR"/>
    <property type="match status" value="1"/>
</dbReference>
<dbReference type="Pfam" id="PF00072">
    <property type="entry name" value="Response_reg"/>
    <property type="match status" value="1"/>
</dbReference>
<reference evidence="8 9" key="1">
    <citation type="submission" date="2018-01" db="EMBL/GenBank/DDBJ databases">
        <title>A novel member of the phylum Bacteroidetes isolated from glacier ice.</title>
        <authorList>
            <person name="Liu Q."/>
            <person name="Xin Y.-H."/>
        </authorList>
    </citation>
    <scope>NUCLEOTIDE SEQUENCE [LARGE SCALE GENOMIC DNA]</scope>
    <source>
        <strain evidence="8 9">RB1R16</strain>
    </source>
</reference>
<dbReference type="CDD" id="cd17535">
    <property type="entry name" value="REC_NarL-like"/>
    <property type="match status" value="1"/>
</dbReference>
<proteinExistence type="predicted"/>
<dbReference type="OrthoDB" id="9797341at2"/>
<dbReference type="PANTHER" id="PTHR43214:SF41">
    <property type="entry name" value="NITRATE_NITRITE RESPONSE REGULATOR PROTEIN NARP"/>
    <property type="match status" value="1"/>
</dbReference>
<dbReference type="InterPro" id="IPR036388">
    <property type="entry name" value="WH-like_DNA-bd_sf"/>
</dbReference>
<protein>
    <submittedName>
        <fullName evidence="8">DNA-binding response regulator</fullName>
    </submittedName>
</protein>
<dbReference type="InterPro" id="IPR000792">
    <property type="entry name" value="Tscrpt_reg_LuxR_C"/>
</dbReference>
<evidence type="ECO:0000256" key="3">
    <source>
        <dbReference type="ARBA" id="ARBA00023125"/>
    </source>
</evidence>
<dbReference type="Pfam" id="PF00196">
    <property type="entry name" value="GerE"/>
    <property type="match status" value="1"/>
</dbReference>
<dbReference type="PROSITE" id="PS50043">
    <property type="entry name" value="HTH_LUXR_2"/>
    <property type="match status" value="1"/>
</dbReference>
<sequence>MKILIADDHPVVLQGIHSFLDNKKHRVISSCSNGIEAWNNIAGLDPDVAILDHNMPGMNGVEIAAKVRAEHLRTRVILLTMHKEKVLLDKAVATGVMGYLLKDFALDELEQCLDNVANGISYYSKQLTKHITITDGADTSAYMDLLTPAEQKILKVIATQKTSQEIADMLFISVKTVEKHRSNIIRKLDLPHSTSSLAVWAAKNMK</sequence>
<evidence type="ECO:0000256" key="2">
    <source>
        <dbReference type="ARBA" id="ARBA00023015"/>
    </source>
</evidence>
<evidence type="ECO:0000259" key="7">
    <source>
        <dbReference type="PROSITE" id="PS50110"/>
    </source>
</evidence>
<evidence type="ECO:0000259" key="6">
    <source>
        <dbReference type="PROSITE" id="PS50043"/>
    </source>
</evidence>
<keyword evidence="9" id="KW-1185">Reference proteome</keyword>
<gene>
    <name evidence="8" type="ORF">CJD36_022120</name>
</gene>
<dbReference type="PROSITE" id="PS50110">
    <property type="entry name" value="RESPONSE_REGULATORY"/>
    <property type="match status" value="1"/>
</dbReference>
<keyword evidence="1 5" id="KW-0597">Phosphoprotein</keyword>
<comment type="caution">
    <text evidence="8">The sequence shown here is derived from an EMBL/GenBank/DDBJ whole genome shotgun (WGS) entry which is preliminary data.</text>
</comment>
<evidence type="ECO:0000256" key="1">
    <source>
        <dbReference type="ARBA" id="ARBA00022553"/>
    </source>
</evidence>
<feature type="domain" description="HTH luxR-type" evidence="6">
    <location>
        <begin position="139"/>
        <end position="205"/>
    </location>
</feature>
<dbReference type="GO" id="GO:0006355">
    <property type="term" value="P:regulation of DNA-templated transcription"/>
    <property type="evidence" value="ECO:0007669"/>
    <property type="project" value="InterPro"/>
</dbReference>
<dbReference type="CDD" id="cd06170">
    <property type="entry name" value="LuxR_C_like"/>
    <property type="match status" value="1"/>
</dbReference>
<dbReference type="InterPro" id="IPR001789">
    <property type="entry name" value="Sig_transdc_resp-reg_receiver"/>
</dbReference>
<keyword evidence="2" id="KW-0805">Transcription regulation</keyword>
<dbReference type="Gene3D" id="1.10.10.10">
    <property type="entry name" value="Winged helix-like DNA-binding domain superfamily/Winged helix DNA-binding domain"/>
    <property type="match status" value="1"/>
</dbReference>
<dbReference type="InterPro" id="IPR058245">
    <property type="entry name" value="NreC/VraR/RcsB-like_REC"/>
</dbReference>
<dbReference type="Proteomes" id="UP000239872">
    <property type="component" value="Unassembled WGS sequence"/>
</dbReference>
<dbReference type="SUPFAM" id="SSF52172">
    <property type="entry name" value="CheY-like"/>
    <property type="match status" value="1"/>
</dbReference>
<dbReference type="GO" id="GO:0000160">
    <property type="term" value="P:phosphorelay signal transduction system"/>
    <property type="evidence" value="ECO:0007669"/>
    <property type="project" value="InterPro"/>
</dbReference>
<name>A0A2S7SPL4_9BACT</name>
<evidence type="ECO:0000313" key="8">
    <source>
        <dbReference type="EMBL" id="PQJ08843.1"/>
    </source>
</evidence>
<accession>A0A2S7SPL4</accession>
<dbReference type="InterPro" id="IPR016032">
    <property type="entry name" value="Sig_transdc_resp-reg_C-effctor"/>
</dbReference>
<evidence type="ECO:0000256" key="4">
    <source>
        <dbReference type="ARBA" id="ARBA00023163"/>
    </source>
</evidence>
<dbReference type="InterPro" id="IPR039420">
    <property type="entry name" value="WalR-like"/>
</dbReference>
<dbReference type="RefSeq" id="WP_105041392.1">
    <property type="nucleotide sequence ID" value="NZ_PPSL01000011.1"/>
</dbReference>
<keyword evidence="4" id="KW-0804">Transcription</keyword>
<dbReference type="SMART" id="SM00448">
    <property type="entry name" value="REC"/>
    <property type="match status" value="1"/>
</dbReference>
<dbReference type="SUPFAM" id="SSF46894">
    <property type="entry name" value="C-terminal effector domain of the bipartite response regulators"/>
    <property type="match status" value="1"/>
</dbReference>
<dbReference type="PANTHER" id="PTHR43214">
    <property type="entry name" value="TWO-COMPONENT RESPONSE REGULATOR"/>
    <property type="match status" value="1"/>
</dbReference>
<dbReference type="GO" id="GO:0003677">
    <property type="term" value="F:DNA binding"/>
    <property type="evidence" value="ECO:0007669"/>
    <property type="project" value="UniProtKB-KW"/>
</dbReference>
<feature type="modified residue" description="4-aspartylphosphate" evidence="5">
    <location>
        <position position="52"/>
    </location>
</feature>
<organism evidence="8 9">
    <name type="scientific">Flavipsychrobacter stenotrophus</name>
    <dbReference type="NCBI Taxonomy" id="2077091"/>
    <lineage>
        <taxon>Bacteria</taxon>
        <taxon>Pseudomonadati</taxon>
        <taxon>Bacteroidota</taxon>
        <taxon>Chitinophagia</taxon>
        <taxon>Chitinophagales</taxon>
        <taxon>Chitinophagaceae</taxon>
        <taxon>Flavipsychrobacter</taxon>
    </lineage>
</organism>